<accession>A0ABV7UUM2</accession>
<comment type="caution">
    <text evidence="2">The sequence shown here is derived from an EMBL/GenBank/DDBJ whole genome shotgun (WGS) entry which is preliminary data.</text>
</comment>
<dbReference type="PANTHER" id="PTHR38590:SF1">
    <property type="entry name" value="BLL0828 PROTEIN"/>
    <property type="match status" value="1"/>
</dbReference>
<dbReference type="SUPFAM" id="SSF52980">
    <property type="entry name" value="Restriction endonuclease-like"/>
    <property type="match status" value="1"/>
</dbReference>
<dbReference type="RefSeq" id="WP_386709767.1">
    <property type="nucleotide sequence ID" value="NZ_JBHRYF010000008.1"/>
</dbReference>
<keyword evidence="2" id="KW-0540">Nuclease</keyword>
<organism evidence="2 3">
    <name type="scientific">Luteimonas notoginsengisoli</name>
    <dbReference type="NCBI Taxonomy" id="1578200"/>
    <lineage>
        <taxon>Bacteria</taxon>
        <taxon>Pseudomonadati</taxon>
        <taxon>Pseudomonadota</taxon>
        <taxon>Gammaproteobacteria</taxon>
        <taxon>Lysobacterales</taxon>
        <taxon>Lysobacteraceae</taxon>
        <taxon>Luteimonas</taxon>
    </lineage>
</organism>
<evidence type="ECO:0000313" key="2">
    <source>
        <dbReference type="EMBL" id="MFC3660398.1"/>
    </source>
</evidence>
<sequence length="110" mass="12832">MEEIWKNARSLRNNATDAEQHLWQQLRGRQLAGYKFRRQYPIAGFIADFACIEARLVVELDGGQHVERTAEDAARTRRIECNGYRVPRFWNDDVLVDTEVVLGEILRSLK</sequence>
<dbReference type="Pfam" id="PF04480">
    <property type="entry name" value="DUF559"/>
    <property type="match status" value="1"/>
</dbReference>
<gene>
    <name evidence="2" type="ORF">ACFOM9_10010</name>
</gene>
<keyword evidence="2" id="KW-0378">Hydrolase</keyword>
<dbReference type="InterPro" id="IPR047216">
    <property type="entry name" value="Endonuclease_DUF559_bact"/>
</dbReference>
<dbReference type="Gene3D" id="3.40.960.10">
    <property type="entry name" value="VSR Endonuclease"/>
    <property type="match status" value="1"/>
</dbReference>
<dbReference type="CDD" id="cd01038">
    <property type="entry name" value="Endonuclease_DUF559"/>
    <property type="match status" value="1"/>
</dbReference>
<dbReference type="EMBL" id="JBHRYF010000008">
    <property type="protein sequence ID" value="MFC3660398.1"/>
    <property type="molecule type" value="Genomic_DNA"/>
</dbReference>
<protein>
    <submittedName>
        <fullName evidence="2">Endonuclease domain-containing protein</fullName>
    </submittedName>
</protein>
<reference evidence="3" key="1">
    <citation type="journal article" date="2019" name="Int. J. Syst. Evol. Microbiol.">
        <title>The Global Catalogue of Microorganisms (GCM) 10K type strain sequencing project: providing services to taxonomists for standard genome sequencing and annotation.</title>
        <authorList>
            <consortium name="The Broad Institute Genomics Platform"/>
            <consortium name="The Broad Institute Genome Sequencing Center for Infectious Disease"/>
            <person name="Wu L."/>
            <person name="Ma J."/>
        </authorList>
    </citation>
    <scope>NUCLEOTIDE SEQUENCE [LARGE SCALE GENOMIC DNA]</scope>
    <source>
        <strain evidence="3">KCTC 42211</strain>
    </source>
</reference>
<evidence type="ECO:0000259" key="1">
    <source>
        <dbReference type="Pfam" id="PF04480"/>
    </source>
</evidence>
<proteinExistence type="predicted"/>
<keyword evidence="3" id="KW-1185">Reference proteome</keyword>
<dbReference type="GO" id="GO:0004519">
    <property type="term" value="F:endonuclease activity"/>
    <property type="evidence" value="ECO:0007669"/>
    <property type="project" value="UniProtKB-KW"/>
</dbReference>
<name>A0ABV7UUM2_9GAMM</name>
<dbReference type="InterPro" id="IPR007569">
    <property type="entry name" value="DUF559"/>
</dbReference>
<dbReference type="Proteomes" id="UP001595724">
    <property type="component" value="Unassembled WGS sequence"/>
</dbReference>
<keyword evidence="2" id="KW-0255">Endonuclease</keyword>
<feature type="domain" description="DUF559" evidence="1">
    <location>
        <begin position="5"/>
        <end position="109"/>
    </location>
</feature>
<dbReference type="PANTHER" id="PTHR38590">
    <property type="entry name" value="BLL0828 PROTEIN"/>
    <property type="match status" value="1"/>
</dbReference>
<evidence type="ECO:0000313" key="3">
    <source>
        <dbReference type="Proteomes" id="UP001595724"/>
    </source>
</evidence>
<dbReference type="InterPro" id="IPR011335">
    <property type="entry name" value="Restrct_endonuc-II-like"/>
</dbReference>